<dbReference type="SUPFAM" id="SSF54427">
    <property type="entry name" value="NTF2-like"/>
    <property type="match status" value="1"/>
</dbReference>
<evidence type="ECO:0000313" key="4">
    <source>
        <dbReference type="EMBL" id="GAA1527780.1"/>
    </source>
</evidence>
<organism evidence="4 5">
    <name type="scientific">Nocardioides humi</name>
    <dbReference type="NCBI Taxonomy" id="449461"/>
    <lineage>
        <taxon>Bacteria</taxon>
        <taxon>Bacillati</taxon>
        <taxon>Actinomycetota</taxon>
        <taxon>Actinomycetes</taxon>
        <taxon>Propionibacteriales</taxon>
        <taxon>Nocardioidaceae</taxon>
        <taxon>Nocardioides</taxon>
    </lineage>
</organism>
<keyword evidence="3" id="KW-0812">Transmembrane</keyword>
<evidence type="ECO:0000256" key="3">
    <source>
        <dbReference type="SAM" id="Phobius"/>
    </source>
</evidence>
<keyword evidence="3" id="KW-1133">Transmembrane helix</keyword>
<evidence type="ECO:0000313" key="5">
    <source>
        <dbReference type="Proteomes" id="UP001500842"/>
    </source>
</evidence>
<feature type="transmembrane region" description="Helical" evidence="3">
    <location>
        <begin position="33"/>
        <end position="52"/>
    </location>
</feature>
<accession>A0ABN2AVB2</accession>
<evidence type="ECO:0000256" key="2">
    <source>
        <dbReference type="ARBA" id="ARBA00023136"/>
    </source>
</evidence>
<keyword evidence="2 3" id="KW-0472">Membrane</keyword>
<reference evidence="4 5" key="1">
    <citation type="journal article" date="2019" name="Int. J. Syst. Evol. Microbiol.">
        <title>The Global Catalogue of Microorganisms (GCM) 10K type strain sequencing project: providing services to taxonomists for standard genome sequencing and annotation.</title>
        <authorList>
            <consortium name="The Broad Institute Genomics Platform"/>
            <consortium name="The Broad Institute Genome Sequencing Center for Infectious Disease"/>
            <person name="Wu L."/>
            <person name="Ma J."/>
        </authorList>
    </citation>
    <scope>NUCLEOTIDE SEQUENCE [LARGE SCALE GENOMIC DNA]</scope>
    <source>
        <strain evidence="4 5">JCM 14942</strain>
    </source>
</reference>
<dbReference type="Proteomes" id="UP001500842">
    <property type="component" value="Unassembled WGS sequence"/>
</dbReference>
<dbReference type="PANTHER" id="PTHR37042:SF4">
    <property type="entry name" value="OUTER MEMBRANE PROTEIN RV1973"/>
    <property type="match status" value="1"/>
</dbReference>
<gene>
    <name evidence="4" type="ORF">GCM10009788_33940</name>
</gene>
<dbReference type="InterPro" id="IPR032710">
    <property type="entry name" value="NTF2-like_dom_sf"/>
</dbReference>
<evidence type="ECO:0000256" key="1">
    <source>
        <dbReference type="ARBA" id="ARBA00004370"/>
    </source>
</evidence>
<proteinExistence type="predicted"/>
<dbReference type="PANTHER" id="PTHR37042">
    <property type="entry name" value="OUTER MEMBRANE PROTEIN RV1973"/>
    <property type="match status" value="1"/>
</dbReference>
<name>A0ABN2AVB2_9ACTN</name>
<protein>
    <recommendedName>
        <fullName evidence="6">Mce-associated membrane protein</fullName>
    </recommendedName>
</protein>
<dbReference type="EMBL" id="BAAAOR010000025">
    <property type="protein sequence ID" value="GAA1527780.1"/>
    <property type="molecule type" value="Genomic_DNA"/>
</dbReference>
<evidence type="ECO:0008006" key="6">
    <source>
        <dbReference type="Google" id="ProtNLM"/>
    </source>
</evidence>
<dbReference type="RefSeq" id="WP_141003878.1">
    <property type="nucleotide sequence ID" value="NZ_BAAAOR010000025.1"/>
</dbReference>
<comment type="caution">
    <text evidence="4">The sequence shown here is derived from an EMBL/GenBank/DDBJ whole genome shotgun (WGS) entry which is preliminary data.</text>
</comment>
<keyword evidence="5" id="KW-1185">Reference proteome</keyword>
<sequence length="193" mass="21022">MTEPGESSTIVVTVVSDDPLPRRARWRRLLGRWTWVVLAVSVIAVVAAYLSWKDADADVDLARAQLRDLAVIEGTAAVETMNSMDYRDVEAGLEAWRSVTTGVLHDQLMAVAADERQLLADQGKIATARVVEAALTDLSDRTATLIAAVEVTVADKEPDQEPTVKRNRYSAELVLVDGGWKLEDLAPVPVTIS</sequence>
<comment type="subcellular location">
    <subcellularLocation>
        <location evidence="1">Membrane</location>
    </subcellularLocation>
</comment>